<dbReference type="Proteomes" id="UP000193642">
    <property type="component" value="Unassembled WGS sequence"/>
</dbReference>
<keyword evidence="1" id="KW-0812">Transmembrane</keyword>
<protein>
    <submittedName>
        <fullName evidence="3">Uncharacterized protein</fullName>
    </submittedName>
</protein>
<keyword evidence="4" id="KW-1185">Reference proteome</keyword>
<dbReference type="AlphaFoldDB" id="A0A1Y2BWS2"/>
<evidence type="ECO:0000313" key="3">
    <source>
        <dbReference type="EMBL" id="ORY39188.1"/>
    </source>
</evidence>
<feature type="chain" id="PRO_5012801975" evidence="2">
    <location>
        <begin position="24"/>
        <end position="392"/>
    </location>
</feature>
<comment type="caution">
    <text evidence="3">The sequence shown here is derived from an EMBL/GenBank/DDBJ whole genome shotgun (WGS) entry which is preliminary data.</text>
</comment>
<feature type="transmembrane region" description="Helical" evidence="1">
    <location>
        <begin position="226"/>
        <end position="249"/>
    </location>
</feature>
<keyword evidence="1" id="KW-0472">Membrane</keyword>
<sequence length="392" mass="44396">MHPTHILQTILLLLATTTTESNAELRITATSLKVSAIDASQSCLTLLQLSETSPLSSFRASLNSLKSAHGPDSHHSLNDAFDSCVQQKWRRILIGRDCLHVDLNDLSKDVVKVVKCGLVGDLDLRAEKVVKELTRSIHPIYEQVESVYAIALCVIHILARAVALFYCEDDDDDDELEVKEVVVQPVNTQKPILSFTAVRLITLCILPVQAMMAYNTLASTTASMATIPAITLLVFSILSLIESLFLSLLPFTHFLEYYHLFSRIQSISSIFLYAFVPIPFLSLFLDTLLKTTPVNTIPTTLQEYTVFLWFHHKDSLNWAFSTLLVYTSVTILPEIYRYYTSNVIYQEWINRKYTDAVKRAARKAAKMLAKDRKRQELDVLQQKLVHATEQKE</sequence>
<evidence type="ECO:0000313" key="4">
    <source>
        <dbReference type="Proteomes" id="UP000193642"/>
    </source>
</evidence>
<evidence type="ECO:0000256" key="2">
    <source>
        <dbReference type="SAM" id="SignalP"/>
    </source>
</evidence>
<name>A0A1Y2BWS2_9FUNG</name>
<feature type="signal peptide" evidence="2">
    <location>
        <begin position="1"/>
        <end position="23"/>
    </location>
</feature>
<keyword evidence="2" id="KW-0732">Signal</keyword>
<organism evidence="3 4">
    <name type="scientific">Rhizoclosmatium globosum</name>
    <dbReference type="NCBI Taxonomy" id="329046"/>
    <lineage>
        <taxon>Eukaryota</taxon>
        <taxon>Fungi</taxon>
        <taxon>Fungi incertae sedis</taxon>
        <taxon>Chytridiomycota</taxon>
        <taxon>Chytridiomycota incertae sedis</taxon>
        <taxon>Chytridiomycetes</taxon>
        <taxon>Chytridiales</taxon>
        <taxon>Chytriomycetaceae</taxon>
        <taxon>Rhizoclosmatium</taxon>
    </lineage>
</organism>
<keyword evidence="1" id="KW-1133">Transmembrane helix</keyword>
<reference evidence="3 4" key="1">
    <citation type="submission" date="2016-07" db="EMBL/GenBank/DDBJ databases">
        <title>Pervasive Adenine N6-methylation of Active Genes in Fungi.</title>
        <authorList>
            <consortium name="DOE Joint Genome Institute"/>
            <person name="Mondo S.J."/>
            <person name="Dannebaum R.O."/>
            <person name="Kuo R.C."/>
            <person name="Labutti K."/>
            <person name="Haridas S."/>
            <person name="Kuo A."/>
            <person name="Salamov A."/>
            <person name="Ahrendt S.R."/>
            <person name="Lipzen A."/>
            <person name="Sullivan W."/>
            <person name="Andreopoulos W.B."/>
            <person name="Clum A."/>
            <person name="Lindquist E."/>
            <person name="Daum C."/>
            <person name="Ramamoorthy G.K."/>
            <person name="Gryganskyi A."/>
            <person name="Culley D."/>
            <person name="Magnuson J.K."/>
            <person name="James T.Y."/>
            <person name="O'Malley M.A."/>
            <person name="Stajich J.E."/>
            <person name="Spatafora J.W."/>
            <person name="Visel A."/>
            <person name="Grigoriev I.V."/>
        </authorList>
    </citation>
    <scope>NUCLEOTIDE SEQUENCE [LARGE SCALE GENOMIC DNA]</scope>
    <source>
        <strain evidence="3 4">JEL800</strain>
    </source>
</reference>
<dbReference type="EMBL" id="MCGO01000041">
    <property type="protein sequence ID" value="ORY39188.1"/>
    <property type="molecule type" value="Genomic_DNA"/>
</dbReference>
<proteinExistence type="predicted"/>
<accession>A0A1Y2BWS2</accession>
<evidence type="ECO:0000256" key="1">
    <source>
        <dbReference type="SAM" id="Phobius"/>
    </source>
</evidence>
<dbReference type="OrthoDB" id="10546296at2759"/>
<feature type="transmembrane region" description="Helical" evidence="1">
    <location>
        <begin position="270"/>
        <end position="289"/>
    </location>
</feature>
<feature type="transmembrane region" description="Helical" evidence="1">
    <location>
        <begin position="147"/>
        <end position="167"/>
    </location>
</feature>
<feature type="transmembrane region" description="Helical" evidence="1">
    <location>
        <begin position="192"/>
        <end position="214"/>
    </location>
</feature>
<gene>
    <name evidence="3" type="ORF">BCR33DRAFT_720421</name>
</gene>